<evidence type="ECO:0000313" key="7">
    <source>
        <dbReference type="EMBL" id="RSN78719.1"/>
    </source>
</evidence>
<keyword evidence="1" id="KW-0813">Transport</keyword>
<evidence type="ECO:0000256" key="3">
    <source>
        <dbReference type="ARBA" id="ARBA00022982"/>
    </source>
</evidence>
<evidence type="ECO:0000256" key="2">
    <source>
        <dbReference type="ARBA" id="ARBA00022723"/>
    </source>
</evidence>
<sequence length="89" mass="10230">MRIEELLQSNVYDVDEKPHIKVDQEKCSKCNSRPCLLLCPARCYTLMDEKVMFSHEGCLECGTCRLICPEGAIEWNYPVSGKGIHYRFG</sequence>
<evidence type="ECO:0000256" key="4">
    <source>
        <dbReference type="ARBA" id="ARBA00023004"/>
    </source>
</evidence>
<evidence type="ECO:0000313" key="10">
    <source>
        <dbReference type="Proteomes" id="UP000316217"/>
    </source>
</evidence>
<protein>
    <submittedName>
        <fullName evidence="7">Ferredoxin family protein</fullName>
    </submittedName>
</protein>
<dbReference type="Pfam" id="PF13187">
    <property type="entry name" value="Fer4_9"/>
    <property type="match status" value="1"/>
</dbReference>
<gene>
    <name evidence="7" type="ORF">D6D85_00485</name>
    <name evidence="8" type="ORF">EF810_06495</name>
</gene>
<keyword evidence="4" id="KW-0408">Iron</keyword>
<dbReference type="Proteomes" id="UP000277582">
    <property type="component" value="Unassembled WGS sequence"/>
</dbReference>
<accession>A0A429GXV9</accession>
<evidence type="ECO:0000259" key="6">
    <source>
        <dbReference type="PROSITE" id="PS51379"/>
    </source>
</evidence>
<dbReference type="EMBL" id="RCOS01000010">
    <property type="protein sequence ID" value="RSN78719.1"/>
    <property type="molecule type" value="Genomic_DNA"/>
</dbReference>
<dbReference type="Gene3D" id="3.30.70.20">
    <property type="match status" value="1"/>
</dbReference>
<dbReference type="PROSITE" id="PS00198">
    <property type="entry name" value="4FE4S_FER_1"/>
    <property type="match status" value="1"/>
</dbReference>
<evidence type="ECO:0000256" key="5">
    <source>
        <dbReference type="ARBA" id="ARBA00023014"/>
    </source>
</evidence>
<dbReference type="GO" id="GO:0005506">
    <property type="term" value="F:iron ion binding"/>
    <property type="evidence" value="ECO:0007669"/>
    <property type="project" value="InterPro"/>
</dbReference>
<keyword evidence="2" id="KW-0479">Metal-binding</keyword>
<feature type="domain" description="4Fe-4S ferredoxin-type" evidence="6">
    <location>
        <begin position="49"/>
        <end position="78"/>
    </location>
</feature>
<dbReference type="RefSeq" id="WP_125670071.1">
    <property type="nucleotide sequence ID" value="NZ_RCOS01000010.1"/>
</dbReference>
<dbReference type="InterPro" id="IPR017900">
    <property type="entry name" value="4Fe4S_Fe_S_CS"/>
</dbReference>
<dbReference type="GO" id="GO:0051536">
    <property type="term" value="F:iron-sulfur cluster binding"/>
    <property type="evidence" value="ECO:0007669"/>
    <property type="project" value="UniProtKB-KW"/>
</dbReference>
<evidence type="ECO:0000313" key="9">
    <source>
        <dbReference type="Proteomes" id="UP000277582"/>
    </source>
</evidence>
<reference evidence="7 9" key="1">
    <citation type="submission" date="2018-10" db="EMBL/GenBank/DDBJ databases">
        <title>Co-occurring genomic capacity for anaerobic methane metabolism and dissimilatory sulfite reduction discovered in the Korarchaeota.</title>
        <authorList>
            <person name="Mckay L.J."/>
            <person name="Dlakic M."/>
            <person name="Fields M.W."/>
            <person name="Delmont T.O."/>
            <person name="Eren A.M."/>
            <person name="Jay Z.J."/>
            <person name="Klingelsmith K.B."/>
            <person name="Rusch D.B."/>
            <person name="Inskeep W.P."/>
        </authorList>
    </citation>
    <scope>NUCLEOTIDE SEQUENCE [LARGE SCALE GENOMIC DNA]</scope>
    <source>
        <strain evidence="7 9">MDKW</strain>
    </source>
</reference>
<evidence type="ECO:0000256" key="1">
    <source>
        <dbReference type="ARBA" id="ARBA00022448"/>
    </source>
</evidence>
<keyword evidence="3" id="KW-0249">Electron transport</keyword>
<dbReference type="PIRSF" id="PIRSF036548">
    <property type="entry name" value="Fdx_FixX"/>
    <property type="match status" value="1"/>
</dbReference>
<comment type="caution">
    <text evidence="7">The sequence shown here is derived from an EMBL/GenBank/DDBJ whole genome shotgun (WGS) entry which is preliminary data.</text>
</comment>
<name>A0A429GXV9_9CREN</name>
<dbReference type="InterPro" id="IPR017896">
    <property type="entry name" value="4Fe4S_Fe-S-bd"/>
</dbReference>
<evidence type="ECO:0000313" key="8">
    <source>
        <dbReference type="EMBL" id="RZN59835.1"/>
    </source>
</evidence>
<keyword evidence="9" id="KW-1185">Reference proteome</keyword>
<dbReference type="PANTHER" id="PTHR43082">
    <property type="entry name" value="FERREDOXIN-LIKE"/>
    <property type="match status" value="1"/>
</dbReference>
<organism evidence="7 9">
    <name type="scientific">Candidatus Methanodesulfokora washburnensis</name>
    <dbReference type="NCBI Taxonomy" id="2478471"/>
    <lineage>
        <taxon>Archaea</taxon>
        <taxon>Thermoproteota</taxon>
        <taxon>Candidatus Korarchaeia</taxon>
        <taxon>Candidatus Korarchaeia incertae sedis</taxon>
        <taxon>Candidatus Methanodesulfokora</taxon>
    </lineage>
</organism>
<dbReference type="GO" id="GO:0016491">
    <property type="term" value="F:oxidoreductase activity"/>
    <property type="evidence" value="ECO:0007669"/>
    <property type="project" value="UniProtKB-ARBA"/>
</dbReference>
<dbReference type="SUPFAM" id="SSF54862">
    <property type="entry name" value="4Fe-4S ferredoxins"/>
    <property type="match status" value="1"/>
</dbReference>
<dbReference type="AlphaFoldDB" id="A0A429GXV9"/>
<dbReference type="InterPro" id="IPR012206">
    <property type="entry name" value="Fd_FixX"/>
</dbReference>
<dbReference type="PANTHER" id="PTHR43082:SF3">
    <property type="entry name" value="FERREDOXIN-LIKE PROTEIN YDIT"/>
    <property type="match status" value="1"/>
</dbReference>
<proteinExistence type="predicted"/>
<dbReference type="EMBL" id="RXII01000100">
    <property type="protein sequence ID" value="RZN59835.1"/>
    <property type="molecule type" value="Genomic_DNA"/>
</dbReference>
<reference evidence="8 10" key="2">
    <citation type="journal article" date="2019" name="Nat. Microbiol.">
        <title>Wide diversity of methane and short-chain alkane metabolisms in uncultured archaea.</title>
        <authorList>
            <person name="Borrel G."/>
            <person name="Adam P.S."/>
            <person name="McKay L.J."/>
            <person name="Chen L.X."/>
            <person name="Sierra-Garcia I.N."/>
            <person name="Sieber C.M."/>
            <person name="Letourneur Q."/>
            <person name="Ghozlane A."/>
            <person name="Andersen G.L."/>
            <person name="Li W.J."/>
            <person name="Hallam S.J."/>
            <person name="Muyzer G."/>
            <person name="de Oliveira V.M."/>
            <person name="Inskeep W.P."/>
            <person name="Banfield J.F."/>
            <person name="Gribaldo S."/>
        </authorList>
    </citation>
    <scope>NUCLEOTIDE SEQUENCE [LARGE SCALE GENOMIC DNA]</scope>
    <source>
        <strain evidence="8">NM4</strain>
    </source>
</reference>
<feature type="domain" description="4Fe-4S ferredoxin-type" evidence="6">
    <location>
        <begin position="18"/>
        <end position="48"/>
    </location>
</feature>
<dbReference type="PROSITE" id="PS51379">
    <property type="entry name" value="4FE4S_FER_2"/>
    <property type="match status" value="2"/>
</dbReference>
<dbReference type="Proteomes" id="UP000316217">
    <property type="component" value="Unassembled WGS sequence"/>
</dbReference>
<dbReference type="OrthoDB" id="7950at2157"/>
<keyword evidence="5" id="KW-0411">Iron-sulfur</keyword>